<dbReference type="AlphaFoldDB" id="A0A0N4WZC9"/>
<evidence type="ECO:0000313" key="3">
    <source>
        <dbReference type="WBParaSite" id="HPLM_0001729001-mRNA-1"/>
    </source>
</evidence>
<proteinExistence type="predicted"/>
<gene>
    <name evidence="1" type="ORF">HPLM_LOCUS17282</name>
</gene>
<keyword evidence="2" id="KW-1185">Reference proteome</keyword>
<protein>
    <submittedName>
        <fullName evidence="1 3">Uncharacterized protein</fullName>
    </submittedName>
</protein>
<accession>A0A0N4WZC9</accession>
<evidence type="ECO:0000313" key="1">
    <source>
        <dbReference type="EMBL" id="VDO64347.1"/>
    </source>
</evidence>
<dbReference type="WBParaSite" id="HPLM_0001729001-mRNA-1">
    <property type="protein sequence ID" value="HPLM_0001729001-mRNA-1"/>
    <property type="gene ID" value="HPLM_0001729001"/>
</dbReference>
<dbReference type="Proteomes" id="UP000268014">
    <property type="component" value="Unassembled WGS sequence"/>
</dbReference>
<evidence type="ECO:0000313" key="2">
    <source>
        <dbReference type="Proteomes" id="UP000268014"/>
    </source>
</evidence>
<organism evidence="3">
    <name type="scientific">Haemonchus placei</name>
    <name type="common">Barber's pole worm</name>
    <dbReference type="NCBI Taxonomy" id="6290"/>
    <lineage>
        <taxon>Eukaryota</taxon>
        <taxon>Metazoa</taxon>
        <taxon>Ecdysozoa</taxon>
        <taxon>Nematoda</taxon>
        <taxon>Chromadorea</taxon>
        <taxon>Rhabditida</taxon>
        <taxon>Rhabditina</taxon>
        <taxon>Rhabditomorpha</taxon>
        <taxon>Strongyloidea</taxon>
        <taxon>Trichostrongylidae</taxon>
        <taxon>Haemonchus</taxon>
    </lineage>
</organism>
<dbReference type="EMBL" id="UZAF01019872">
    <property type="protein sequence ID" value="VDO64347.1"/>
    <property type="molecule type" value="Genomic_DNA"/>
</dbReference>
<reference evidence="1 2" key="2">
    <citation type="submission" date="2018-11" db="EMBL/GenBank/DDBJ databases">
        <authorList>
            <consortium name="Pathogen Informatics"/>
        </authorList>
    </citation>
    <scope>NUCLEOTIDE SEQUENCE [LARGE SCALE GENOMIC DNA]</scope>
    <source>
        <strain evidence="1 2">MHpl1</strain>
    </source>
</reference>
<sequence length="52" mass="6192">MPFDYSEDWFNCQRLLCEDDVTLEKFVINIALFVDFVQGISHKVDPIILDLW</sequence>
<name>A0A0N4WZC9_HAEPC</name>
<reference evidence="3" key="1">
    <citation type="submission" date="2017-02" db="UniProtKB">
        <authorList>
            <consortium name="WormBaseParasite"/>
        </authorList>
    </citation>
    <scope>IDENTIFICATION</scope>
</reference>